<dbReference type="Gene3D" id="3.80.10.10">
    <property type="entry name" value="Ribonuclease Inhibitor"/>
    <property type="match status" value="1"/>
</dbReference>
<evidence type="ECO:0000313" key="3">
    <source>
        <dbReference type="EMBL" id="CAF4478236.1"/>
    </source>
</evidence>
<dbReference type="PANTHER" id="PTHR14224">
    <property type="entry name" value="SIMILAR TO PREFERENTIALLY EXPRESSED ANTIGEN IN MELANOMA-LIKE 3"/>
    <property type="match status" value="1"/>
</dbReference>
<accession>A0A816ARN4</accession>
<organism evidence="2 4">
    <name type="scientific">Didymodactylos carnosus</name>
    <dbReference type="NCBI Taxonomy" id="1234261"/>
    <lineage>
        <taxon>Eukaryota</taxon>
        <taxon>Metazoa</taxon>
        <taxon>Spiralia</taxon>
        <taxon>Gnathifera</taxon>
        <taxon>Rotifera</taxon>
        <taxon>Eurotatoria</taxon>
        <taxon>Bdelloidea</taxon>
        <taxon>Philodinida</taxon>
        <taxon>Philodinidae</taxon>
        <taxon>Didymodactylos</taxon>
    </lineage>
</organism>
<name>A0A816ARN4_9BILA</name>
<dbReference type="EMBL" id="CAJNOQ010035756">
    <property type="protein sequence ID" value="CAF1601096.1"/>
    <property type="molecule type" value="Genomic_DNA"/>
</dbReference>
<dbReference type="Proteomes" id="UP000663829">
    <property type="component" value="Unassembled WGS sequence"/>
</dbReference>
<reference evidence="2" key="1">
    <citation type="submission" date="2021-02" db="EMBL/GenBank/DDBJ databases">
        <authorList>
            <person name="Nowell W R."/>
        </authorList>
    </citation>
    <scope>NUCLEOTIDE SEQUENCE</scope>
</reference>
<feature type="non-terminal residue" evidence="2">
    <location>
        <position position="1"/>
    </location>
</feature>
<evidence type="ECO:0000313" key="2">
    <source>
        <dbReference type="EMBL" id="CAF1601096.1"/>
    </source>
</evidence>
<dbReference type="InterPro" id="IPR050694">
    <property type="entry name" value="LRRC14/PRAME"/>
</dbReference>
<dbReference type="Proteomes" id="UP000681722">
    <property type="component" value="Unassembled WGS sequence"/>
</dbReference>
<dbReference type="SUPFAM" id="SSF52047">
    <property type="entry name" value="RNI-like"/>
    <property type="match status" value="1"/>
</dbReference>
<keyword evidence="1" id="KW-0677">Repeat</keyword>
<dbReference type="InterPro" id="IPR032675">
    <property type="entry name" value="LRR_dom_sf"/>
</dbReference>
<sequence>FPYKIFRLENFVQEKLTSIEMLYSERLALQRTKQAIKYSVIIIPRFIDSIRKQINKKTNLRILDVTNFPVVELILRYIATHCRLAEKETRRNQLIDIFNKQHEQKYLKEENDTEINHNNDEMMLGEDEYDNKKLLNDGSENIDLTKSSSYPDDTVIIRFDCIIQDYRTYVELLSALQVSTTNIQLQICTIDMRCIGLALVSSFLDHVNKQFVQVLRVPYNVLTLNNLEFLLLRLPLLINLHTLDLSCNFIDFRLNNDILEQFCSCLKQLKLLKNLSLSGSPISNRLEKILNSFDRSLDVLNLDFCSLYENDIQSLINTSTLHQYLHLDLGTNRLNRYMKQLLLLLMKQKQLIVLELDYNRFSSNDFLELIACCQRLTNLKCLNVRGPNSLTTLLAAATFIGEQYHGLKSWKIASPIEYSMAQSSNEQYQTSINTIMPYDVFVHEIQKRSKCFVSIAELTL</sequence>
<evidence type="ECO:0000313" key="4">
    <source>
        <dbReference type="Proteomes" id="UP000663829"/>
    </source>
</evidence>
<keyword evidence="4" id="KW-1185">Reference proteome</keyword>
<dbReference type="EMBL" id="CAJOBC010102172">
    <property type="protein sequence ID" value="CAF4478236.1"/>
    <property type="molecule type" value="Genomic_DNA"/>
</dbReference>
<dbReference type="PANTHER" id="PTHR14224:SF37">
    <property type="entry name" value="LEUCINE-RICH REPEAT-CONTAINING PROTEIN 14"/>
    <property type="match status" value="1"/>
</dbReference>
<dbReference type="GO" id="GO:0005737">
    <property type="term" value="C:cytoplasm"/>
    <property type="evidence" value="ECO:0007669"/>
    <property type="project" value="TreeGrafter"/>
</dbReference>
<proteinExistence type="predicted"/>
<gene>
    <name evidence="2" type="ORF">GPM918_LOCUS42443</name>
    <name evidence="3" type="ORF">SRO942_LOCUS43675</name>
</gene>
<evidence type="ECO:0000256" key="1">
    <source>
        <dbReference type="ARBA" id="ARBA00022737"/>
    </source>
</evidence>
<protein>
    <submittedName>
        <fullName evidence="2">Uncharacterized protein</fullName>
    </submittedName>
</protein>
<dbReference type="OrthoDB" id="6479713at2759"/>
<dbReference type="AlphaFoldDB" id="A0A816ARN4"/>
<comment type="caution">
    <text evidence="2">The sequence shown here is derived from an EMBL/GenBank/DDBJ whole genome shotgun (WGS) entry which is preliminary data.</text>
</comment>